<dbReference type="RefSeq" id="WP_006064965.1">
    <property type="nucleotide sequence ID" value="NZ_AOHY01000008.1"/>
</dbReference>
<dbReference type="PATRIC" id="fig|1227500.6.peg.776"/>
<dbReference type="STRING" id="1227500.C494_03810"/>
<reference evidence="1 2" key="1">
    <citation type="journal article" date="2014" name="PLoS Genet.">
        <title>Phylogenetically driven sequencing of extremely halophilic archaea reveals strategies for static and dynamic osmo-response.</title>
        <authorList>
            <person name="Becker E.A."/>
            <person name="Seitzer P.M."/>
            <person name="Tritt A."/>
            <person name="Larsen D."/>
            <person name="Krusor M."/>
            <person name="Yao A.I."/>
            <person name="Wu D."/>
            <person name="Madern D."/>
            <person name="Eisen J.A."/>
            <person name="Darling A.E."/>
            <person name="Facciotti M.T."/>
        </authorList>
    </citation>
    <scope>NUCLEOTIDE SEQUENCE [LARGE SCALE GENOMIC DNA]</scope>
    <source>
        <strain evidence="1 2">JCM 10635</strain>
    </source>
</reference>
<name>L9WSY2_9EURY</name>
<gene>
    <name evidence="1" type="ORF">C494_03810</name>
</gene>
<dbReference type="AlphaFoldDB" id="L9WSY2"/>
<accession>L9WSY2</accession>
<evidence type="ECO:0000313" key="1">
    <source>
        <dbReference type="EMBL" id="ELY51438.1"/>
    </source>
</evidence>
<dbReference type="EMBL" id="AOHY01000008">
    <property type="protein sequence ID" value="ELY51438.1"/>
    <property type="molecule type" value="Genomic_DNA"/>
</dbReference>
<dbReference type="eggNOG" id="arCOG09394">
    <property type="taxonomic scope" value="Archaea"/>
</dbReference>
<proteinExistence type="predicted"/>
<evidence type="ECO:0000313" key="2">
    <source>
        <dbReference type="Proteomes" id="UP000011690"/>
    </source>
</evidence>
<evidence type="ECO:0008006" key="3">
    <source>
        <dbReference type="Google" id="ProtNLM"/>
    </source>
</evidence>
<dbReference type="GeneID" id="39851392"/>
<protein>
    <recommendedName>
        <fullName evidence="3">Cell surface glycoprotein</fullName>
    </recommendedName>
</protein>
<dbReference type="Proteomes" id="UP000011690">
    <property type="component" value="Unassembled WGS sequence"/>
</dbReference>
<comment type="caution">
    <text evidence="1">The sequence shown here is derived from an EMBL/GenBank/DDBJ whole genome shotgun (WGS) entry which is preliminary data.</text>
</comment>
<organism evidence="1 2">
    <name type="scientific">Natronorubrum bangense JCM 10635</name>
    <dbReference type="NCBI Taxonomy" id="1227500"/>
    <lineage>
        <taxon>Archaea</taxon>
        <taxon>Methanobacteriati</taxon>
        <taxon>Methanobacteriota</taxon>
        <taxon>Stenosarchaea group</taxon>
        <taxon>Halobacteria</taxon>
        <taxon>Halobacteriales</taxon>
        <taxon>Natrialbaceae</taxon>
        <taxon>Natronorubrum</taxon>
    </lineage>
</organism>
<keyword evidence="2" id="KW-1185">Reference proteome</keyword>
<sequence length="217" mass="23248">MRRRHYLIASSGLMASAIGSFGAIADTNRGVSSIQAETEPLRFEGSGASVTDEFELESGVTVAEAVHDGESNFIVDLVPTDNGREELLINVIGTYDGASGILAAQGPYLLDIDADGNWEIDLRQPRATDADAETLPVELEDETSTWNGPFLFDGLGQARGTHDGAGNFIVEILPQEGRFSELVFNEIGVFVGETTFDLEGIGYVTVDADGPWSITME</sequence>